<feature type="non-terminal residue" evidence="1">
    <location>
        <position position="1"/>
    </location>
</feature>
<gene>
    <name evidence="1" type="ORF">Tci_580253</name>
</gene>
<accession>A0A699J368</accession>
<dbReference type="EMBL" id="BKCJ010366287">
    <property type="protein sequence ID" value="GFA08281.1"/>
    <property type="molecule type" value="Genomic_DNA"/>
</dbReference>
<reference evidence="1" key="1">
    <citation type="journal article" date="2019" name="Sci. Rep.">
        <title>Draft genome of Tanacetum cinerariifolium, the natural source of mosquito coil.</title>
        <authorList>
            <person name="Yamashiro T."/>
            <person name="Shiraishi A."/>
            <person name="Satake H."/>
            <person name="Nakayama K."/>
        </authorList>
    </citation>
    <scope>NUCLEOTIDE SEQUENCE</scope>
</reference>
<protein>
    <submittedName>
        <fullName evidence="1">Uncharacterized protein</fullName>
    </submittedName>
</protein>
<name>A0A699J368_TANCI</name>
<proteinExistence type="predicted"/>
<organism evidence="1">
    <name type="scientific">Tanacetum cinerariifolium</name>
    <name type="common">Dalmatian daisy</name>
    <name type="synonym">Chrysanthemum cinerariifolium</name>
    <dbReference type="NCBI Taxonomy" id="118510"/>
    <lineage>
        <taxon>Eukaryota</taxon>
        <taxon>Viridiplantae</taxon>
        <taxon>Streptophyta</taxon>
        <taxon>Embryophyta</taxon>
        <taxon>Tracheophyta</taxon>
        <taxon>Spermatophyta</taxon>
        <taxon>Magnoliopsida</taxon>
        <taxon>eudicotyledons</taxon>
        <taxon>Gunneridae</taxon>
        <taxon>Pentapetalae</taxon>
        <taxon>asterids</taxon>
        <taxon>campanulids</taxon>
        <taxon>Asterales</taxon>
        <taxon>Asteraceae</taxon>
        <taxon>Asteroideae</taxon>
        <taxon>Anthemideae</taxon>
        <taxon>Anthemidinae</taxon>
        <taxon>Tanacetum</taxon>
    </lineage>
</organism>
<evidence type="ECO:0000313" key="1">
    <source>
        <dbReference type="EMBL" id="GFA08281.1"/>
    </source>
</evidence>
<comment type="caution">
    <text evidence="1">The sequence shown here is derived from an EMBL/GenBank/DDBJ whole genome shotgun (WGS) entry which is preliminary data.</text>
</comment>
<dbReference type="AlphaFoldDB" id="A0A699J368"/>
<sequence length="55" mass="6269">RLAEVDSCLARIYQLIVDQWELNNTVTDVAKVVKSPKMEEKVPSVPIVGTFRIRL</sequence>